<feature type="region of interest" description="Disordered" evidence="1">
    <location>
        <begin position="1"/>
        <end position="31"/>
    </location>
</feature>
<evidence type="ECO:0000256" key="1">
    <source>
        <dbReference type="SAM" id="MobiDB-lite"/>
    </source>
</evidence>
<organism evidence="2">
    <name type="scientific">Sporisorium scitamineum</name>
    <dbReference type="NCBI Taxonomy" id="49012"/>
    <lineage>
        <taxon>Eukaryota</taxon>
        <taxon>Fungi</taxon>
        <taxon>Dikarya</taxon>
        <taxon>Basidiomycota</taxon>
        <taxon>Ustilaginomycotina</taxon>
        <taxon>Ustilaginomycetes</taxon>
        <taxon>Ustilaginales</taxon>
        <taxon>Ustilaginaceae</taxon>
        <taxon>Sporisorium</taxon>
    </lineage>
</organism>
<accession>A0A127Z2X7</accession>
<proteinExistence type="predicted"/>
<dbReference type="AlphaFoldDB" id="A0A127Z2X7"/>
<gene>
    <name evidence="2" type="ORF">SPSC_03844</name>
</gene>
<protein>
    <submittedName>
        <fullName evidence="2">Uncharacterized protein</fullName>
    </submittedName>
</protein>
<sequence>MKGVHPSEDSCQQEGAGHGETMRESSEGDALDTPVLTSHALEQPDQPVVPSFMHRISSPSHVRGFGISSNIFVGGPHGHWSLTCQSHKAIVLGSMNRPINWCWTSCLCEDGWDLLERPAFICDCLCSLCKLVELAPMPMVVGSVMAAKGDPIDWAQGALANAAIFIANKEILARHHKSA</sequence>
<evidence type="ECO:0000313" key="2">
    <source>
        <dbReference type="EMBL" id="CDR88184.1"/>
    </source>
</evidence>
<reference evidence="2" key="1">
    <citation type="submission" date="2014-06" db="EMBL/GenBank/DDBJ databases">
        <authorList>
            <person name="Ju J."/>
            <person name="Zhang J."/>
        </authorList>
    </citation>
    <scope>NUCLEOTIDE SEQUENCE</scope>
    <source>
        <strain evidence="2">SscI8</strain>
    </source>
</reference>
<dbReference type="EMBL" id="LK056673">
    <property type="protein sequence ID" value="CDR88184.1"/>
    <property type="molecule type" value="Genomic_DNA"/>
</dbReference>
<name>A0A127Z2X7_9BASI</name>